<dbReference type="Proteomes" id="UP000266089">
    <property type="component" value="Unassembled WGS sequence"/>
</dbReference>
<protein>
    <submittedName>
        <fullName evidence="6">Trehalase</fullName>
    </submittedName>
</protein>
<organism evidence="6 7">
    <name type="scientific">Meiothermus taiwanensis</name>
    <dbReference type="NCBI Taxonomy" id="172827"/>
    <lineage>
        <taxon>Bacteria</taxon>
        <taxon>Thermotogati</taxon>
        <taxon>Deinococcota</taxon>
        <taxon>Deinococci</taxon>
        <taxon>Thermales</taxon>
        <taxon>Thermaceae</taxon>
        <taxon>Meiothermus</taxon>
    </lineage>
</organism>
<keyword evidence="2" id="KW-0378">Hydrolase</keyword>
<evidence type="ECO:0000256" key="4">
    <source>
        <dbReference type="SAM" id="MobiDB-lite"/>
    </source>
</evidence>
<proteinExistence type="inferred from homology"/>
<gene>
    <name evidence="6" type="ORF">Mcate_02597</name>
</gene>
<dbReference type="EMBL" id="QWKX01000098">
    <property type="protein sequence ID" value="RIH74707.1"/>
    <property type="molecule type" value="Genomic_DNA"/>
</dbReference>
<dbReference type="PANTHER" id="PTHR10412:SF11">
    <property type="entry name" value="MANNOSYL-OLIGOSACCHARIDE GLUCOSIDASE"/>
    <property type="match status" value="1"/>
</dbReference>
<dbReference type="InterPro" id="IPR012341">
    <property type="entry name" value="6hp_glycosidase-like_sf"/>
</dbReference>
<dbReference type="GO" id="GO:0009311">
    <property type="term" value="P:oligosaccharide metabolic process"/>
    <property type="evidence" value="ECO:0007669"/>
    <property type="project" value="InterPro"/>
</dbReference>
<feature type="domain" description="Mannosylglycerate hydrolase MGH1-like glycoside hydrolase" evidence="5">
    <location>
        <begin position="31"/>
        <end position="413"/>
    </location>
</feature>
<evidence type="ECO:0000256" key="3">
    <source>
        <dbReference type="ARBA" id="ARBA00023295"/>
    </source>
</evidence>
<dbReference type="InterPro" id="IPR008928">
    <property type="entry name" value="6-hairpin_glycosidase_sf"/>
</dbReference>
<dbReference type="SUPFAM" id="SSF48208">
    <property type="entry name" value="Six-hairpin glycosidases"/>
    <property type="match status" value="1"/>
</dbReference>
<comment type="caution">
    <text evidence="6">The sequence shown here is derived from an EMBL/GenBank/DDBJ whole genome shotgun (WGS) entry which is preliminary data.</text>
</comment>
<dbReference type="KEGG" id="mtai:Mtai_v1c27460"/>
<dbReference type="Gene3D" id="1.50.10.10">
    <property type="match status" value="1"/>
</dbReference>
<keyword evidence="3" id="KW-0326">Glycosidase</keyword>
<dbReference type="InterPro" id="IPR054491">
    <property type="entry name" value="MGH1-like_GH"/>
</dbReference>
<feature type="compositionally biased region" description="Basic and acidic residues" evidence="4">
    <location>
        <begin position="187"/>
        <end position="200"/>
    </location>
</feature>
<dbReference type="OrthoDB" id="9798687at2"/>
<dbReference type="GO" id="GO:0006487">
    <property type="term" value="P:protein N-linked glycosylation"/>
    <property type="evidence" value="ECO:0007669"/>
    <property type="project" value="TreeGrafter"/>
</dbReference>
<name>A0A399DRT4_9DEIN</name>
<evidence type="ECO:0000256" key="2">
    <source>
        <dbReference type="ARBA" id="ARBA00022801"/>
    </source>
</evidence>
<reference evidence="6 7" key="1">
    <citation type="submission" date="2018-08" db="EMBL/GenBank/DDBJ databases">
        <title>Meiothermus cateniformans JCM 15151 genome sequencing project.</title>
        <authorList>
            <person name="Da Costa M.S."/>
            <person name="Albuquerque L."/>
            <person name="Raposo P."/>
            <person name="Froufe H.J.C."/>
            <person name="Barroso C.S."/>
            <person name="Egas C."/>
        </authorList>
    </citation>
    <scope>NUCLEOTIDE SEQUENCE [LARGE SCALE GENOMIC DNA]</scope>
    <source>
        <strain evidence="6 7">JCM 15151</strain>
    </source>
</reference>
<evidence type="ECO:0000313" key="6">
    <source>
        <dbReference type="EMBL" id="RIH74707.1"/>
    </source>
</evidence>
<accession>A0A399DRT4</accession>
<dbReference type="GO" id="GO:0004573">
    <property type="term" value="F:Glc3Man9GlcNAc2 oligosaccharide glucosidase activity"/>
    <property type="evidence" value="ECO:0007669"/>
    <property type="project" value="InterPro"/>
</dbReference>
<dbReference type="AlphaFoldDB" id="A0A399DRT4"/>
<sequence>MQIQESLVPEAQQILQANDRGGFTVPTAGLYPFQWLWDAGFTALGWMQFDEARAWQELDLLFQGQWSNGMLPHIVFHRPEATYFPGPERWGVARTPPTSAITQPPVVASVVRWMLERARNPVLAEEKIRSLYPRILAYHRWFKRERDPHNTGLVTVLHPWETGADNSPAWDEALGRVTVDPDLPPYTRRDTSHVDPSQRPHQSEYDRFLTLLEVYKRAGFDQLRLVRECPFRVASLLIDCVLHRANRDLLWLSERFGFGDEAEIAGWLEASRQGIESLWDEGAGLYFNRDLRTGQPIRVGVSASFLPLFAGTASPERARRLLGTLEAWAGRVRYLVPSTDPSSPRFEAQRYWRGPVWAVVNYLIALGFSEYGYGEMAGRIRQDTLELCETAGFSEYFHPLTGQGLGGGSFSWTAAIYLAWSQSPHTPGAGGSL</sequence>
<evidence type="ECO:0000259" key="5">
    <source>
        <dbReference type="Pfam" id="PF22422"/>
    </source>
</evidence>
<dbReference type="Pfam" id="PF22422">
    <property type="entry name" value="MGH1-like_GH"/>
    <property type="match status" value="1"/>
</dbReference>
<evidence type="ECO:0000313" key="7">
    <source>
        <dbReference type="Proteomes" id="UP000266089"/>
    </source>
</evidence>
<dbReference type="RefSeq" id="WP_027888876.1">
    <property type="nucleotide sequence ID" value="NZ_JBHSXZ010000058.1"/>
</dbReference>
<evidence type="ECO:0000256" key="1">
    <source>
        <dbReference type="ARBA" id="ARBA00010833"/>
    </source>
</evidence>
<feature type="region of interest" description="Disordered" evidence="4">
    <location>
        <begin position="181"/>
        <end position="200"/>
    </location>
</feature>
<comment type="similarity">
    <text evidence="1">Belongs to the glycosyl hydrolase 63 family.</text>
</comment>
<dbReference type="PANTHER" id="PTHR10412">
    <property type="entry name" value="MANNOSYL-OLIGOSACCHARIDE GLUCOSIDASE"/>
    <property type="match status" value="1"/>
</dbReference>
<dbReference type="InterPro" id="IPR004888">
    <property type="entry name" value="Glycoside_hydrolase_63"/>
</dbReference>